<proteinExistence type="predicted"/>
<name>A0A2P5WBT4_GOSBA</name>
<sequence length="397" mass="45034">MNCPSLNGHRNIVTIPTPEAPNGANGQPSADQYQVNSSSSMLTGGKKRNQKAKGKGIKKQSLPRVTGGEESLEELTVEHSGKNLTDQINRRTCKVKEKHWDRLSNFPEVISIIKQIEEKWPLLTNLQEMKETRSEILTEFKADRLKEADAMQELLKLKQRLNHIDGQLQELHKANNVEELKKVKNLEAIYLNNEMKEVAANDNHESLLFREELRSKMDILRNEIYAKDDNKVNFQDFTGLQQALNKNFNPCTDTWVKAAQAEPRDNKGEDVEGGDSYYSVCPWMKEIAATNNHGISWFKMNELENEIYANDDNKVNVQDFTGLHQGLNKNFNPCTNTLVKAAQAKTVAILNVLGSLRDDISGIRDEVRGLGARMSTLEKHITDLMFQFSPPQPPQYS</sequence>
<dbReference type="OrthoDB" id="973974at2759"/>
<dbReference type="PANTHER" id="PTHR35021:SF8">
    <property type="entry name" value="FIBER PROTEIN FB17"/>
    <property type="match status" value="1"/>
</dbReference>
<evidence type="ECO:0000313" key="2">
    <source>
        <dbReference type="EMBL" id="PPR88543.1"/>
    </source>
</evidence>
<dbReference type="AlphaFoldDB" id="A0A2P5WBT4"/>
<protein>
    <submittedName>
        <fullName evidence="2">Uncharacterized protein</fullName>
    </submittedName>
</protein>
<feature type="compositionally biased region" description="Polar residues" evidence="1">
    <location>
        <begin position="24"/>
        <end position="42"/>
    </location>
</feature>
<dbReference type="PANTHER" id="PTHR35021">
    <property type="match status" value="1"/>
</dbReference>
<gene>
    <name evidence="2" type="ORF">GOBAR_AA32137</name>
</gene>
<reference evidence="2 3" key="1">
    <citation type="submission" date="2015-01" db="EMBL/GenBank/DDBJ databases">
        <title>Genome of allotetraploid Gossypium barbadense reveals genomic plasticity and fiber elongation in cotton evolution.</title>
        <authorList>
            <person name="Chen X."/>
            <person name="Liu X."/>
            <person name="Zhao B."/>
            <person name="Zheng H."/>
            <person name="Hu Y."/>
            <person name="Lu G."/>
            <person name="Yang C."/>
            <person name="Chen J."/>
            <person name="Shan C."/>
            <person name="Zhang L."/>
            <person name="Zhou Y."/>
            <person name="Wang L."/>
            <person name="Guo W."/>
            <person name="Bai Y."/>
            <person name="Ruan J."/>
            <person name="Shangguan X."/>
            <person name="Mao Y."/>
            <person name="Jiang J."/>
            <person name="Zhu Y."/>
            <person name="Lei J."/>
            <person name="Kang H."/>
            <person name="Chen S."/>
            <person name="He X."/>
            <person name="Wang R."/>
            <person name="Wang Y."/>
            <person name="Chen J."/>
            <person name="Wang L."/>
            <person name="Yu S."/>
            <person name="Wang B."/>
            <person name="Wei J."/>
            <person name="Song S."/>
            <person name="Lu X."/>
            <person name="Gao Z."/>
            <person name="Gu W."/>
            <person name="Deng X."/>
            <person name="Ma D."/>
            <person name="Wang S."/>
            <person name="Liang W."/>
            <person name="Fang L."/>
            <person name="Cai C."/>
            <person name="Zhu X."/>
            <person name="Zhou B."/>
            <person name="Zhang Y."/>
            <person name="Chen Z."/>
            <person name="Xu S."/>
            <person name="Zhu R."/>
            <person name="Wang S."/>
            <person name="Zhang T."/>
            <person name="Zhao G."/>
        </authorList>
    </citation>
    <scope>NUCLEOTIDE SEQUENCE [LARGE SCALE GENOMIC DNA]</scope>
    <source>
        <strain evidence="3">cv. Xinhai21</strain>
        <tissue evidence="2">Leaf</tissue>
    </source>
</reference>
<dbReference type="Proteomes" id="UP000239757">
    <property type="component" value="Unassembled WGS sequence"/>
</dbReference>
<feature type="compositionally biased region" description="Basic residues" evidence="1">
    <location>
        <begin position="45"/>
        <end position="58"/>
    </location>
</feature>
<accession>A0A2P5WBT4</accession>
<evidence type="ECO:0000256" key="1">
    <source>
        <dbReference type="SAM" id="MobiDB-lite"/>
    </source>
</evidence>
<feature type="region of interest" description="Disordered" evidence="1">
    <location>
        <begin position="1"/>
        <end position="70"/>
    </location>
</feature>
<evidence type="ECO:0000313" key="3">
    <source>
        <dbReference type="Proteomes" id="UP000239757"/>
    </source>
</evidence>
<dbReference type="EMBL" id="KZ668239">
    <property type="protein sequence ID" value="PPR88543.1"/>
    <property type="molecule type" value="Genomic_DNA"/>
</dbReference>
<organism evidence="2 3">
    <name type="scientific">Gossypium barbadense</name>
    <name type="common">Sea Island cotton</name>
    <name type="synonym">Hibiscus barbadensis</name>
    <dbReference type="NCBI Taxonomy" id="3634"/>
    <lineage>
        <taxon>Eukaryota</taxon>
        <taxon>Viridiplantae</taxon>
        <taxon>Streptophyta</taxon>
        <taxon>Embryophyta</taxon>
        <taxon>Tracheophyta</taxon>
        <taxon>Spermatophyta</taxon>
        <taxon>Magnoliopsida</taxon>
        <taxon>eudicotyledons</taxon>
        <taxon>Gunneridae</taxon>
        <taxon>Pentapetalae</taxon>
        <taxon>rosids</taxon>
        <taxon>malvids</taxon>
        <taxon>Malvales</taxon>
        <taxon>Malvaceae</taxon>
        <taxon>Malvoideae</taxon>
        <taxon>Gossypium</taxon>
    </lineage>
</organism>